<reference evidence="3 4" key="1">
    <citation type="journal article" date="2021" name="ISME Commun">
        <title>Automated analysis of genomic sequences facilitates high-throughput and comprehensive description of bacteria.</title>
        <authorList>
            <person name="Hitch T.C.A."/>
        </authorList>
    </citation>
    <scope>NUCLEOTIDE SEQUENCE [LARGE SCALE GENOMIC DNA]</scope>
    <source>
        <strain evidence="3 4">Sanger_31</strain>
    </source>
</reference>
<dbReference type="GO" id="GO:0000166">
    <property type="term" value="F:nucleotide binding"/>
    <property type="evidence" value="ECO:0007669"/>
    <property type="project" value="InterPro"/>
</dbReference>
<feature type="domain" description="NERD" evidence="1">
    <location>
        <begin position="50"/>
        <end position="168"/>
    </location>
</feature>
<dbReference type="PROSITE" id="PS50965">
    <property type="entry name" value="NERD"/>
    <property type="match status" value="1"/>
</dbReference>
<evidence type="ECO:0000259" key="1">
    <source>
        <dbReference type="PROSITE" id="PS50965"/>
    </source>
</evidence>
<dbReference type="Gene3D" id="1.10.150.80">
    <property type="entry name" value="HRDC domain"/>
    <property type="match status" value="1"/>
</dbReference>
<dbReference type="SUPFAM" id="SSF47819">
    <property type="entry name" value="HRDC-like"/>
    <property type="match status" value="1"/>
</dbReference>
<keyword evidence="4" id="KW-1185">Reference proteome</keyword>
<protein>
    <submittedName>
        <fullName evidence="3">NERD domain-containing protein</fullName>
    </submittedName>
</protein>
<gene>
    <name evidence="3" type="ORF">OCV57_07490</name>
</gene>
<dbReference type="Pfam" id="PF00570">
    <property type="entry name" value="HRDC"/>
    <property type="match status" value="1"/>
</dbReference>
<dbReference type="GO" id="GO:0003676">
    <property type="term" value="F:nucleic acid binding"/>
    <property type="evidence" value="ECO:0007669"/>
    <property type="project" value="InterPro"/>
</dbReference>
<name>A0AAE3LHK2_9FIRM</name>
<dbReference type="InterPro" id="IPR010997">
    <property type="entry name" value="HRDC-like_sf"/>
</dbReference>
<dbReference type="EMBL" id="JAOQJZ010000006">
    <property type="protein sequence ID" value="MCU6705764.1"/>
    <property type="molecule type" value="Genomic_DNA"/>
</dbReference>
<accession>A0AAE3LHK2</accession>
<dbReference type="Pfam" id="PF08378">
    <property type="entry name" value="NERD"/>
    <property type="match status" value="1"/>
</dbReference>
<evidence type="ECO:0000313" key="3">
    <source>
        <dbReference type="EMBL" id="MCU6705764.1"/>
    </source>
</evidence>
<dbReference type="AlphaFoldDB" id="A0AAE3LHK2"/>
<evidence type="ECO:0000259" key="2">
    <source>
        <dbReference type="PROSITE" id="PS50967"/>
    </source>
</evidence>
<sequence length="341" mass="39913">MGLFDKLREPVVLKEDSSAKKQLEQLDFYSKLAPESVKEQIEQDKKLVYYGIKGEEALMFELKNSHMPMYILHDIFFEENGLTTQIDYIVITRKVILIIECKNLYGNITVNNQGDFTRTIQFGKRYHKEGIYSPITQNQRHLDMIKEKHRNTKGLLTKAIFEHYFDDTYKSVVVLANPKTIIDMKYAPKDIKSKIVKVDGLNSYIKRLNDESRNENMSDKQMKELADFFLQSSIPNTTDYTAKYQLEVNEEKTVTVKEEPIQNTYFDSIENSPVYKALKDYRYKQSVKEKIKPYFIFNNAQLEEIIKTNPQTLEELKSIKGFGDAKCLKYGKDILMILGDY</sequence>
<dbReference type="InterPro" id="IPR044876">
    <property type="entry name" value="HRDC_dom_sf"/>
</dbReference>
<dbReference type="InterPro" id="IPR011528">
    <property type="entry name" value="NERD"/>
</dbReference>
<evidence type="ECO:0000313" key="4">
    <source>
        <dbReference type="Proteomes" id="UP001208131"/>
    </source>
</evidence>
<proteinExistence type="predicted"/>
<dbReference type="Proteomes" id="UP001208131">
    <property type="component" value="Unassembled WGS sequence"/>
</dbReference>
<feature type="domain" description="HRDC" evidence="2">
    <location>
        <begin position="268"/>
        <end position="341"/>
    </location>
</feature>
<organism evidence="3 4">
    <name type="scientific">Hominimerdicola aceti</name>
    <dbReference type="NCBI Taxonomy" id="2981726"/>
    <lineage>
        <taxon>Bacteria</taxon>
        <taxon>Bacillati</taxon>
        <taxon>Bacillota</taxon>
        <taxon>Clostridia</taxon>
        <taxon>Eubacteriales</taxon>
        <taxon>Oscillospiraceae</taxon>
        <taxon>Hominimerdicola</taxon>
    </lineage>
</organism>
<dbReference type="RefSeq" id="WP_267301041.1">
    <property type="nucleotide sequence ID" value="NZ_JAOQJZ010000006.1"/>
</dbReference>
<dbReference type="InterPro" id="IPR002121">
    <property type="entry name" value="HRDC_dom"/>
</dbReference>
<comment type="caution">
    <text evidence="3">The sequence shown here is derived from an EMBL/GenBank/DDBJ whole genome shotgun (WGS) entry which is preliminary data.</text>
</comment>
<dbReference type="PROSITE" id="PS50967">
    <property type="entry name" value="HRDC"/>
    <property type="match status" value="1"/>
</dbReference>